<protein>
    <submittedName>
        <fullName evidence="1">Uncharacterized protein</fullName>
    </submittedName>
</protein>
<proteinExistence type="predicted"/>
<evidence type="ECO:0000313" key="1">
    <source>
        <dbReference type="EMBL" id="JAD81245.1"/>
    </source>
</evidence>
<accession>A0A0A9D6H8</accession>
<name>A0A0A9D6H8_ARUDO</name>
<reference evidence="1" key="1">
    <citation type="submission" date="2014-09" db="EMBL/GenBank/DDBJ databases">
        <authorList>
            <person name="Magalhaes I.L.F."/>
            <person name="Oliveira U."/>
            <person name="Santos F.R."/>
            <person name="Vidigal T.H.D.A."/>
            <person name="Brescovit A.D."/>
            <person name="Santos A.J."/>
        </authorList>
    </citation>
    <scope>NUCLEOTIDE SEQUENCE</scope>
    <source>
        <tissue evidence="1">Shoot tissue taken approximately 20 cm above the soil surface</tissue>
    </source>
</reference>
<reference evidence="1" key="2">
    <citation type="journal article" date="2015" name="Data Brief">
        <title>Shoot transcriptome of the giant reed, Arundo donax.</title>
        <authorList>
            <person name="Barrero R.A."/>
            <person name="Guerrero F.D."/>
            <person name="Moolhuijzen P."/>
            <person name="Goolsby J.A."/>
            <person name="Tidwell J."/>
            <person name="Bellgard S.E."/>
            <person name="Bellgard M.I."/>
        </authorList>
    </citation>
    <scope>NUCLEOTIDE SEQUENCE</scope>
    <source>
        <tissue evidence="1">Shoot tissue taken approximately 20 cm above the soil surface</tissue>
    </source>
</reference>
<organism evidence="1">
    <name type="scientific">Arundo donax</name>
    <name type="common">Giant reed</name>
    <name type="synonym">Donax arundinaceus</name>
    <dbReference type="NCBI Taxonomy" id="35708"/>
    <lineage>
        <taxon>Eukaryota</taxon>
        <taxon>Viridiplantae</taxon>
        <taxon>Streptophyta</taxon>
        <taxon>Embryophyta</taxon>
        <taxon>Tracheophyta</taxon>
        <taxon>Spermatophyta</taxon>
        <taxon>Magnoliopsida</taxon>
        <taxon>Liliopsida</taxon>
        <taxon>Poales</taxon>
        <taxon>Poaceae</taxon>
        <taxon>PACMAD clade</taxon>
        <taxon>Arundinoideae</taxon>
        <taxon>Arundineae</taxon>
        <taxon>Arundo</taxon>
    </lineage>
</organism>
<dbReference type="AlphaFoldDB" id="A0A0A9D6H8"/>
<sequence length="64" mass="7033">MRIGARRGGGHEQHLPLERELPLQLPLQPAASAAANRALLLLPLLRRVDLHRLKRRGGFGLVVG</sequence>
<dbReference type="EMBL" id="GBRH01216650">
    <property type="protein sequence ID" value="JAD81245.1"/>
    <property type="molecule type" value="Transcribed_RNA"/>
</dbReference>